<dbReference type="OrthoDB" id="8812737at2"/>
<dbReference type="EMBL" id="MTZV01000006">
    <property type="protein sequence ID" value="PCE23734.1"/>
    <property type="molecule type" value="Genomic_DNA"/>
</dbReference>
<evidence type="ECO:0000313" key="3">
    <source>
        <dbReference type="Proteomes" id="UP000218022"/>
    </source>
</evidence>
<organism evidence="2 3">
    <name type="scientific">Paraburkholderia acidicola</name>
    <dbReference type="NCBI Taxonomy" id="1912599"/>
    <lineage>
        <taxon>Bacteria</taxon>
        <taxon>Pseudomonadati</taxon>
        <taxon>Pseudomonadota</taxon>
        <taxon>Betaproteobacteria</taxon>
        <taxon>Burkholderiales</taxon>
        <taxon>Burkholderiaceae</taxon>
        <taxon>Paraburkholderia</taxon>
    </lineage>
</organism>
<evidence type="ECO:0008006" key="4">
    <source>
        <dbReference type="Google" id="ProtNLM"/>
    </source>
</evidence>
<dbReference type="Gene3D" id="1.10.287.1700">
    <property type="match status" value="1"/>
</dbReference>
<reference evidence="2 3" key="1">
    <citation type="submission" date="2017-01" db="EMBL/GenBank/DDBJ databases">
        <title>Whole-Genome Shotgun Sequencing of Two beta-Proteobacterial Species in Search of the Bulgecin Biosynthetic Cluster.</title>
        <authorList>
            <person name="Horsman M.E."/>
            <person name="Marous D.R."/>
            <person name="Li R."/>
            <person name="Oliver R.A."/>
            <person name="Byun B."/>
            <person name="Emrich S.J."/>
            <person name="Boggess B."/>
            <person name="Townsend C.A."/>
            <person name="Mobashery S."/>
        </authorList>
    </citation>
    <scope>NUCLEOTIDE SEQUENCE [LARGE SCALE GENOMIC DNA]</scope>
    <source>
        <strain evidence="2 3">ATCC 31363</strain>
    </source>
</reference>
<gene>
    <name evidence="2" type="ORF">BWP39_29075</name>
</gene>
<dbReference type="Proteomes" id="UP000218022">
    <property type="component" value="Unassembled WGS sequence"/>
</dbReference>
<keyword evidence="1" id="KW-0175">Coiled coil</keyword>
<evidence type="ECO:0000256" key="1">
    <source>
        <dbReference type="SAM" id="Coils"/>
    </source>
</evidence>
<accession>A0A2A4ETV3</accession>
<sequence>MSVDLRGFRYALEPLRRQSEWRLDMARARVAAVGRQIRDAQSQLDAARKHYLKQCELLGRSIAQRLDPGLHRHRLSWLARLDSQVRDEERALSDLEAERGELIAQCRVEEQKRDMLDEHRNRCIEQFVLEARNRVAAEADRDWLSRRDIREFQSRRTASTLDEVTR</sequence>
<name>A0A2A4ETV3_9BURK</name>
<dbReference type="InterPro" id="IPR053716">
    <property type="entry name" value="Flag_assembly_chemotaxis_eff"/>
</dbReference>
<evidence type="ECO:0000313" key="2">
    <source>
        <dbReference type="EMBL" id="PCE23734.1"/>
    </source>
</evidence>
<dbReference type="RefSeq" id="WP_096725641.1">
    <property type="nucleotide sequence ID" value="NZ_MTZV01000006.1"/>
</dbReference>
<protein>
    <recommendedName>
        <fullName evidence="4">Flagellar FliJ protein</fullName>
    </recommendedName>
</protein>
<dbReference type="AlphaFoldDB" id="A0A2A4ETV3"/>
<proteinExistence type="predicted"/>
<comment type="caution">
    <text evidence="2">The sequence shown here is derived from an EMBL/GenBank/DDBJ whole genome shotgun (WGS) entry which is preliminary data.</text>
</comment>
<feature type="coiled-coil region" evidence="1">
    <location>
        <begin position="78"/>
        <end position="112"/>
    </location>
</feature>